<dbReference type="EMBL" id="BMDO01000007">
    <property type="protein sequence ID" value="GGI51347.1"/>
    <property type="molecule type" value="Genomic_DNA"/>
</dbReference>
<dbReference type="RefSeq" id="WP_188417342.1">
    <property type="nucleotide sequence ID" value="NZ_BMDO01000007.1"/>
</dbReference>
<accession>A0A917JB57</accession>
<keyword evidence="3" id="KW-1185">Reference proteome</keyword>
<organism evidence="2 3">
    <name type="scientific">Mucilaginibacter galii</name>
    <dbReference type="NCBI Taxonomy" id="2005073"/>
    <lineage>
        <taxon>Bacteria</taxon>
        <taxon>Pseudomonadati</taxon>
        <taxon>Bacteroidota</taxon>
        <taxon>Sphingobacteriia</taxon>
        <taxon>Sphingobacteriales</taxon>
        <taxon>Sphingobacteriaceae</taxon>
        <taxon>Mucilaginibacter</taxon>
    </lineage>
</organism>
<reference evidence="2" key="2">
    <citation type="submission" date="2020-09" db="EMBL/GenBank/DDBJ databases">
        <authorList>
            <person name="Sun Q."/>
            <person name="Sedlacek I."/>
        </authorList>
    </citation>
    <scope>NUCLEOTIDE SEQUENCE</scope>
    <source>
        <strain evidence="2">CCM 8711</strain>
    </source>
</reference>
<feature type="signal peptide" evidence="1">
    <location>
        <begin position="1"/>
        <end position="19"/>
    </location>
</feature>
<reference evidence="2" key="1">
    <citation type="journal article" date="2014" name="Int. J. Syst. Evol. Microbiol.">
        <title>Complete genome sequence of Corynebacterium casei LMG S-19264T (=DSM 44701T), isolated from a smear-ripened cheese.</title>
        <authorList>
            <consortium name="US DOE Joint Genome Institute (JGI-PGF)"/>
            <person name="Walter F."/>
            <person name="Albersmeier A."/>
            <person name="Kalinowski J."/>
            <person name="Ruckert C."/>
        </authorList>
    </citation>
    <scope>NUCLEOTIDE SEQUENCE</scope>
    <source>
        <strain evidence="2">CCM 8711</strain>
    </source>
</reference>
<gene>
    <name evidence="2" type="ORF">GCM10011425_25590</name>
</gene>
<proteinExistence type="predicted"/>
<feature type="chain" id="PRO_5037277116" description="Beta-lactamase-inhibitor-like PepSY-like domain-containing protein" evidence="1">
    <location>
        <begin position="20"/>
        <end position="166"/>
    </location>
</feature>
<dbReference type="SUPFAM" id="SSF160574">
    <property type="entry name" value="BT0923-like"/>
    <property type="match status" value="1"/>
</dbReference>
<protein>
    <recommendedName>
        <fullName evidence="4">Beta-lactamase-inhibitor-like PepSY-like domain-containing protein</fullName>
    </recommendedName>
</protein>
<evidence type="ECO:0000256" key="1">
    <source>
        <dbReference type="SAM" id="SignalP"/>
    </source>
</evidence>
<dbReference type="Gene3D" id="3.10.450.360">
    <property type="match status" value="1"/>
</dbReference>
<dbReference type="AlphaFoldDB" id="A0A917JB57"/>
<comment type="caution">
    <text evidence="2">The sequence shown here is derived from an EMBL/GenBank/DDBJ whole genome shotgun (WGS) entry which is preliminary data.</text>
</comment>
<dbReference type="Proteomes" id="UP000662074">
    <property type="component" value="Unassembled WGS sequence"/>
</dbReference>
<name>A0A917JB57_9SPHI</name>
<evidence type="ECO:0008006" key="4">
    <source>
        <dbReference type="Google" id="ProtNLM"/>
    </source>
</evidence>
<keyword evidence="1" id="KW-0732">Signal</keyword>
<evidence type="ECO:0000313" key="2">
    <source>
        <dbReference type="EMBL" id="GGI51347.1"/>
    </source>
</evidence>
<sequence>MKKLTLIALVTLLSFGAFAADGVKKIDDTDKVSSYVMRQFETEFGDAKDVTWTVNENYNKVEFTADNVKMAAFYDANGKYIGHTEVVTYNALPSAARKQIARDYEGFHVKELIRFQFADAPTSALARLTAISIYDDEVYFLSLNKADKQATLKISPSSSVEILSKN</sequence>
<evidence type="ECO:0000313" key="3">
    <source>
        <dbReference type="Proteomes" id="UP000662074"/>
    </source>
</evidence>